<dbReference type="Proteomes" id="UP001157125">
    <property type="component" value="Unassembled WGS sequence"/>
</dbReference>
<dbReference type="InterPro" id="IPR049874">
    <property type="entry name" value="ROK_cs"/>
</dbReference>
<comment type="caution">
    <text evidence="2">The sequence shown here is derived from an EMBL/GenBank/DDBJ whole genome shotgun (WGS) entry which is preliminary data.</text>
</comment>
<dbReference type="InterPro" id="IPR043129">
    <property type="entry name" value="ATPase_NBD"/>
</dbReference>
<dbReference type="Pfam" id="PF00480">
    <property type="entry name" value="ROK"/>
    <property type="match status" value="1"/>
</dbReference>
<evidence type="ECO:0000256" key="1">
    <source>
        <dbReference type="ARBA" id="ARBA00006479"/>
    </source>
</evidence>
<proteinExistence type="inferred from homology"/>
<evidence type="ECO:0000313" key="3">
    <source>
        <dbReference type="Proteomes" id="UP001157125"/>
    </source>
</evidence>
<evidence type="ECO:0000313" key="2">
    <source>
        <dbReference type="EMBL" id="GMA36376.1"/>
    </source>
</evidence>
<evidence type="ECO:0008006" key="4">
    <source>
        <dbReference type="Google" id="ProtNLM"/>
    </source>
</evidence>
<dbReference type="PANTHER" id="PTHR18964">
    <property type="entry name" value="ROK (REPRESSOR, ORF, KINASE) FAMILY"/>
    <property type="match status" value="1"/>
</dbReference>
<organism evidence="2 3">
    <name type="scientific">Demequina litorisediminis</name>
    <dbReference type="NCBI Taxonomy" id="1849022"/>
    <lineage>
        <taxon>Bacteria</taxon>
        <taxon>Bacillati</taxon>
        <taxon>Actinomycetota</taxon>
        <taxon>Actinomycetes</taxon>
        <taxon>Micrococcales</taxon>
        <taxon>Demequinaceae</taxon>
        <taxon>Demequina</taxon>
    </lineage>
</organism>
<dbReference type="Gene3D" id="3.30.420.40">
    <property type="match status" value="1"/>
</dbReference>
<protein>
    <recommendedName>
        <fullName evidence="4">ROK family protein</fullName>
    </recommendedName>
</protein>
<gene>
    <name evidence="2" type="ORF">GCM10025876_25800</name>
</gene>
<accession>A0ABQ6IGT1</accession>
<reference evidence="3" key="1">
    <citation type="journal article" date="2019" name="Int. J. Syst. Evol. Microbiol.">
        <title>The Global Catalogue of Microorganisms (GCM) 10K type strain sequencing project: providing services to taxonomists for standard genome sequencing and annotation.</title>
        <authorList>
            <consortium name="The Broad Institute Genomics Platform"/>
            <consortium name="The Broad Institute Genome Sequencing Center for Infectious Disease"/>
            <person name="Wu L."/>
            <person name="Ma J."/>
        </authorList>
    </citation>
    <scope>NUCLEOTIDE SEQUENCE [LARGE SCALE GENOMIC DNA]</scope>
    <source>
        <strain evidence="3">NBRC 112299</strain>
    </source>
</reference>
<dbReference type="EMBL" id="BSUN01000001">
    <property type="protein sequence ID" value="GMA36376.1"/>
    <property type="molecule type" value="Genomic_DNA"/>
</dbReference>
<dbReference type="InterPro" id="IPR000600">
    <property type="entry name" value="ROK"/>
</dbReference>
<dbReference type="PROSITE" id="PS01125">
    <property type="entry name" value="ROK"/>
    <property type="match status" value="1"/>
</dbReference>
<dbReference type="SUPFAM" id="SSF53067">
    <property type="entry name" value="Actin-like ATPase domain"/>
    <property type="match status" value="1"/>
</dbReference>
<keyword evidence="3" id="KW-1185">Reference proteome</keyword>
<sequence length="183" mass="18254">MANDANMAAQGERTFGGASADTMLIRVGRGVGSGLIVGGHLVHGSGFAAGEIGHVVVGTDGGADCACGKAGCLETWLASPRLEAHLADAADDASRVAVLREAGERLGIALGPVVAALNLGEVILAGPHDLLAGDLLEATAETLRSRTMGELHGDLSLRMTALGRDIVVLGAVVTVLTGQAGIS</sequence>
<name>A0ABQ6IGT1_9MICO</name>
<dbReference type="PANTHER" id="PTHR18964:SF149">
    <property type="entry name" value="BIFUNCTIONAL UDP-N-ACETYLGLUCOSAMINE 2-EPIMERASE_N-ACETYLMANNOSAMINE KINASE"/>
    <property type="match status" value="1"/>
</dbReference>
<comment type="similarity">
    <text evidence="1">Belongs to the ROK (NagC/XylR) family.</text>
</comment>